<dbReference type="Gene3D" id="2.20.200.10">
    <property type="entry name" value="Outer membrane efflux proteins (OEP)"/>
    <property type="match status" value="1"/>
</dbReference>
<keyword evidence="2" id="KW-0472">Membrane</keyword>
<dbReference type="AlphaFoldDB" id="A0A7W6BIG1"/>
<dbReference type="PANTHER" id="PTHR30203:SF32">
    <property type="entry name" value="CATION EFFLUX SYSTEM PROTEIN CUSC"/>
    <property type="match status" value="1"/>
</dbReference>
<dbReference type="InterPro" id="IPR003423">
    <property type="entry name" value="OMP_efflux"/>
</dbReference>
<gene>
    <name evidence="3" type="ORF">GGR43_003333</name>
</gene>
<evidence type="ECO:0000313" key="3">
    <source>
        <dbReference type="EMBL" id="MBB3927601.1"/>
    </source>
</evidence>
<dbReference type="GO" id="GO:0005886">
    <property type="term" value="C:plasma membrane"/>
    <property type="evidence" value="ECO:0007669"/>
    <property type="project" value="UniProtKB-SubCell"/>
</dbReference>
<keyword evidence="2" id="KW-0812">Transmembrane</keyword>
<dbReference type="Gene3D" id="1.20.1600.10">
    <property type="entry name" value="Outer membrane efflux proteins (OEP)"/>
    <property type="match status" value="1"/>
</dbReference>
<reference evidence="3 4" key="1">
    <citation type="submission" date="2020-08" db="EMBL/GenBank/DDBJ databases">
        <title>Genomic Encyclopedia of Type Strains, Phase IV (KMG-IV): sequencing the most valuable type-strain genomes for metagenomic binning, comparative biology and taxonomic classification.</title>
        <authorList>
            <person name="Goeker M."/>
        </authorList>
    </citation>
    <scope>NUCLEOTIDE SEQUENCE [LARGE SCALE GENOMIC DNA]</scope>
    <source>
        <strain evidence="3 4">DSM 26189</strain>
    </source>
</reference>
<dbReference type="Proteomes" id="UP000571950">
    <property type="component" value="Unassembled WGS sequence"/>
</dbReference>
<sequence length="456" mass="47927">MKRLVAALSVLPLAACNMAPRYERPEAPVPAQWPQGAAYPATGEGAQQQAGLPWNQLVADAKLRTLIERALGANRDLRATMASVMAARAQYRVQRSALLPTVNAEGAATAARANGQNSENYAAELGISAFEIDLFGRVRNETRAALENWLATQEGARAARISLVAETANAYATLAADQERLALARSTLASAERSLQLTESLNAAGLASALDVQQAQTVVQQARSDVASTSTQAAQDRNALQLLTAAPVEDALLPLSLEEVAAGIAAPPAGLSSAVLLERPDILQAEHLLKAANADIGAARAALFPTISLTAAIGVASSALSSLFDSGHFTASATPSARYSVFGGGRSANVEVSRAERDRALAQYEYAIQTAFREVSDALARAGTIDEQQAAQRALVAASRKYLDLADQRYRGGIASYQNALDAQRTLYAAQQSAIATDLAAIGNRITLYRVIGADF</sequence>
<keyword evidence="2" id="KW-0564">Palmitate</keyword>
<proteinExistence type="inferred from homology"/>
<evidence type="ECO:0000313" key="4">
    <source>
        <dbReference type="Proteomes" id="UP000571950"/>
    </source>
</evidence>
<dbReference type="GO" id="GO:0015562">
    <property type="term" value="F:efflux transmembrane transporter activity"/>
    <property type="evidence" value="ECO:0007669"/>
    <property type="project" value="InterPro"/>
</dbReference>
<comment type="caution">
    <text evidence="3">The sequence shown here is derived from an EMBL/GenBank/DDBJ whole genome shotgun (WGS) entry which is preliminary data.</text>
</comment>
<accession>A0A7W6BIG1</accession>
<dbReference type="NCBIfam" id="TIGR01845">
    <property type="entry name" value="outer_NodT"/>
    <property type="match status" value="1"/>
</dbReference>
<dbReference type="InterPro" id="IPR010131">
    <property type="entry name" value="MdtP/NodT-like"/>
</dbReference>
<organism evidence="3 4">
    <name type="scientific">Sphingobium jiangsuense</name>
    <dbReference type="NCBI Taxonomy" id="870476"/>
    <lineage>
        <taxon>Bacteria</taxon>
        <taxon>Pseudomonadati</taxon>
        <taxon>Pseudomonadota</taxon>
        <taxon>Alphaproteobacteria</taxon>
        <taxon>Sphingomonadales</taxon>
        <taxon>Sphingomonadaceae</taxon>
        <taxon>Sphingobium</taxon>
    </lineage>
</organism>
<dbReference type="RefSeq" id="WP_188073068.1">
    <property type="nucleotide sequence ID" value="NZ_BSPS01000002.1"/>
</dbReference>
<comment type="subcellular location">
    <subcellularLocation>
        <location evidence="2">Cell membrane</location>
        <topology evidence="2">Lipid-anchor</topology>
    </subcellularLocation>
</comment>
<dbReference type="EMBL" id="JACIDT010000013">
    <property type="protein sequence ID" value="MBB3927601.1"/>
    <property type="molecule type" value="Genomic_DNA"/>
</dbReference>
<name>A0A7W6BIG1_9SPHN</name>
<evidence type="ECO:0000256" key="2">
    <source>
        <dbReference type="RuleBase" id="RU362097"/>
    </source>
</evidence>
<keyword evidence="2" id="KW-1134">Transmembrane beta strand</keyword>
<keyword evidence="2" id="KW-0449">Lipoprotein</keyword>
<dbReference type="Pfam" id="PF02321">
    <property type="entry name" value="OEP"/>
    <property type="match status" value="2"/>
</dbReference>
<keyword evidence="4" id="KW-1185">Reference proteome</keyword>
<dbReference type="PANTHER" id="PTHR30203">
    <property type="entry name" value="OUTER MEMBRANE CATION EFFLUX PROTEIN"/>
    <property type="match status" value="1"/>
</dbReference>
<evidence type="ECO:0000256" key="1">
    <source>
        <dbReference type="ARBA" id="ARBA00007613"/>
    </source>
</evidence>
<dbReference type="SUPFAM" id="SSF56954">
    <property type="entry name" value="Outer membrane efflux proteins (OEP)"/>
    <property type="match status" value="1"/>
</dbReference>
<protein>
    <submittedName>
        <fullName evidence="3">Multidrug efflux system outer membrane protein</fullName>
    </submittedName>
</protein>
<comment type="similarity">
    <text evidence="1 2">Belongs to the outer membrane factor (OMF) (TC 1.B.17) family.</text>
</comment>